<protein>
    <submittedName>
        <fullName evidence="3">Beta-glucanase (GH16 family)</fullName>
    </submittedName>
</protein>
<evidence type="ECO:0000313" key="4">
    <source>
        <dbReference type="Proteomes" id="UP000245469"/>
    </source>
</evidence>
<dbReference type="PANTHER" id="PTHR10963">
    <property type="entry name" value="GLYCOSYL HYDROLASE-RELATED"/>
    <property type="match status" value="1"/>
</dbReference>
<feature type="region of interest" description="Disordered" evidence="1">
    <location>
        <begin position="198"/>
        <end position="251"/>
    </location>
</feature>
<feature type="domain" description="GH16" evidence="2">
    <location>
        <begin position="404"/>
        <end position="692"/>
    </location>
</feature>
<feature type="region of interest" description="Disordered" evidence="1">
    <location>
        <begin position="396"/>
        <end position="436"/>
    </location>
</feature>
<dbReference type="PANTHER" id="PTHR10963:SF60">
    <property type="entry name" value="GRAM-NEGATIVE BACTERIA-BINDING PROTEIN 1-RELATED"/>
    <property type="match status" value="1"/>
</dbReference>
<dbReference type="EMBL" id="QGDQ01000056">
    <property type="protein sequence ID" value="PWJ45168.1"/>
    <property type="molecule type" value="Genomic_DNA"/>
</dbReference>
<dbReference type="PROSITE" id="PS51762">
    <property type="entry name" value="GH16_2"/>
    <property type="match status" value="1"/>
</dbReference>
<dbReference type="Proteomes" id="UP000245469">
    <property type="component" value="Unassembled WGS sequence"/>
</dbReference>
<dbReference type="InterPro" id="IPR000757">
    <property type="entry name" value="Beta-glucanase-like"/>
</dbReference>
<dbReference type="AlphaFoldDB" id="A0A315ZK13"/>
<reference evidence="3 4" key="1">
    <citation type="submission" date="2018-03" db="EMBL/GenBank/DDBJ databases">
        <title>Genomic Encyclopedia of Archaeal and Bacterial Type Strains, Phase II (KMG-II): from individual species to whole genera.</title>
        <authorList>
            <person name="Goeker M."/>
        </authorList>
    </citation>
    <scope>NUCLEOTIDE SEQUENCE [LARGE SCALE GENOMIC DNA]</scope>
    <source>
        <strain evidence="3 4">DSM 44889</strain>
    </source>
</reference>
<keyword evidence="4" id="KW-1185">Reference proteome</keyword>
<evidence type="ECO:0000256" key="1">
    <source>
        <dbReference type="SAM" id="MobiDB-lite"/>
    </source>
</evidence>
<name>A0A315ZK13_9ACTN</name>
<organism evidence="3 4">
    <name type="scientific">Quadrisphaera granulorum</name>
    <dbReference type="NCBI Taxonomy" id="317664"/>
    <lineage>
        <taxon>Bacteria</taxon>
        <taxon>Bacillati</taxon>
        <taxon>Actinomycetota</taxon>
        <taxon>Actinomycetes</taxon>
        <taxon>Kineosporiales</taxon>
        <taxon>Kineosporiaceae</taxon>
        <taxon>Quadrisphaera</taxon>
    </lineage>
</organism>
<dbReference type="GO" id="GO:0005975">
    <property type="term" value="P:carbohydrate metabolic process"/>
    <property type="evidence" value="ECO:0007669"/>
    <property type="project" value="InterPro"/>
</dbReference>
<gene>
    <name evidence="3" type="ORF">BXY45_1562</name>
</gene>
<dbReference type="InterPro" id="IPR013320">
    <property type="entry name" value="ConA-like_dom_sf"/>
</dbReference>
<dbReference type="GO" id="GO:0004553">
    <property type="term" value="F:hydrolase activity, hydrolyzing O-glycosyl compounds"/>
    <property type="evidence" value="ECO:0007669"/>
    <property type="project" value="InterPro"/>
</dbReference>
<dbReference type="CDD" id="cd08023">
    <property type="entry name" value="GH16_laminarinase_like"/>
    <property type="match status" value="1"/>
</dbReference>
<dbReference type="InterPro" id="IPR050546">
    <property type="entry name" value="Glycosyl_Hydrlase_16"/>
</dbReference>
<feature type="compositionally biased region" description="Low complexity" evidence="1">
    <location>
        <begin position="198"/>
        <end position="248"/>
    </location>
</feature>
<dbReference type="Gene3D" id="2.60.120.260">
    <property type="entry name" value="Galactose-binding domain-like"/>
    <property type="match status" value="2"/>
</dbReference>
<comment type="caution">
    <text evidence="3">The sequence shown here is derived from an EMBL/GenBank/DDBJ whole genome shotgun (WGS) entry which is preliminary data.</text>
</comment>
<dbReference type="Gene3D" id="2.60.120.200">
    <property type="match status" value="1"/>
</dbReference>
<accession>A0A315ZK13</accession>
<evidence type="ECO:0000313" key="3">
    <source>
        <dbReference type="EMBL" id="PWJ45168.1"/>
    </source>
</evidence>
<dbReference type="Pfam" id="PF00722">
    <property type="entry name" value="Glyco_hydro_16"/>
    <property type="match status" value="1"/>
</dbReference>
<proteinExistence type="predicted"/>
<sequence length="692" mass="73453">MPIARTPLHLAPAHRPPRRWLRWMVVVGVLLGVLSPLALSAPPAEAASTALTNGGFESPQIGGWTTNAPSSSWTFTNNAGIQHNGSAYSSGLDAPEGTQTAFLQGNGSLGSMTQTPTWAAGTYTLTFQAARRWNSIQPIVVTINGTTVGTYTPTSSSFTTITTAKFTVRAGTQKLTLSATDPTGDRTTFIDNIRLTTATPTTTPTATSTATPTTPTATATPTTTTATTPTVTSTATPTATATQPTSTSIANGGFESPQIGGWTTNAPSSSWTFTNNAGIQHNGSAYSSGLDAPEGTQTAFLQGNGSLGSMTQTPTWAAGTYTLTFQAARRWNSIQPIVVTINGTTVGTYTPTSSSFTTITTAKFTVRAGTQKLTLSATDPTGDRTTFIDNIRLTTATPTTTPTATSTATPTPTTTTSTPKPTATSTATPTATAPPTLDLSQYRRTFSEEFNTLSVTTAHPKGGATWYAFPPYGEAGNYSASRWTPDALSVNGGVLYNRAYRSDGNWYSGNISSVDETGAGFAQQYGYFEARVKMPDSGIGSWPAFWLMTTTTIPAVSPTKVRTHEVDVFEWYGTTNTATNKEALVQQASHNYRADGTQDDSTHLYDTRVEIPNGGYPWQDFHTYGVQIDPQFITWYIDGVRTNQVPTPKDFVTGPYYMMVDYGLGGGWPVSGVVDGSTMQVDWVRAYALPGQ</sequence>
<dbReference type="RefSeq" id="WP_170131695.1">
    <property type="nucleotide sequence ID" value="NZ_QGDQ01000056.1"/>
</dbReference>
<evidence type="ECO:0000259" key="2">
    <source>
        <dbReference type="PROSITE" id="PS51762"/>
    </source>
</evidence>
<dbReference type="SUPFAM" id="SSF49899">
    <property type="entry name" value="Concanavalin A-like lectins/glucanases"/>
    <property type="match status" value="1"/>
</dbReference>